<dbReference type="AlphaFoldDB" id="A0A5D2IES1"/>
<dbReference type="Proteomes" id="UP000322667">
    <property type="component" value="Chromosome D12"/>
</dbReference>
<name>A0A5D2IES1_GOSTO</name>
<evidence type="ECO:0000256" key="1">
    <source>
        <dbReference type="SAM" id="Phobius"/>
    </source>
</evidence>
<reference evidence="2 3" key="1">
    <citation type="submission" date="2019-07" db="EMBL/GenBank/DDBJ databases">
        <title>WGS assembly of Gossypium tomentosum.</title>
        <authorList>
            <person name="Chen Z.J."/>
            <person name="Sreedasyam A."/>
            <person name="Ando A."/>
            <person name="Song Q."/>
            <person name="De L."/>
            <person name="Hulse-Kemp A."/>
            <person name="Ding M."/>
            <person name="Ye W."/>
            <person name="Kirkbride R."/>
            <person name="Jenkins J."/>
            <person name="Plott C."/>
            <person name="Lovell J."/>
            <person name="Lin Y.-M."/>
            <person name="Vaughn R."/>
            <person name="Liu B."/>
            <person name="Li W."/>
            <person name="Simpson S."/>
            <person name="Scheffler B."/>
            <person name="Saski C."/>
            <person name="Grover C."/>
            <person name="Hu G."/>
            <person name="Conover J."/>
            <person name="Carlson J."/>
            <person name="Shu S."/>
            <person name="Boston L."/>
            <person name="Williams M."/>
            <person name="Peterson D."/>
            <person name="Mcgee K."/>
            <person name="Jones D."/>
            <person name="Wendel J."/>
            <person name="Stelly D."/>
            <person name="Grimwood J."/>
            <person name="Schmutz J."/>
        </authorList>
    </citation>
    <scope>NUCLEOTIDE SEQUENCE [LARGE SCALE GENOMIC DNA]</scope>
    <source>
        <strain evidence="2">7179.01</strain>
    </source>
</reference>
<keyword evidence="1" id="KW-0472">Membrane</keyword>
<keyword evidence="1" id="KW-1133">Transmembrane helix</keyword>
<keyword evidence="3" id="KW-1185">Reference proteome</keyword>
<feature type="transmembrane region" description="Helical" evidence="1">
    <location>
        <begin position="33"/>
        <end position="59"/>
    </location>
</feature>
<accession>A0A5D2IES1</accession>
<organism evidence="2 3">
    <name type="scientific">Gossypium tomentosum</name>
    <name type="common">Hawaiian cotton</name>
    <name type="synonym">Gossypium sandvicense</name>
    <dbReference type="NCBI Taxonomy" id="34277"/>
    <lineage>
        <taxon>Eukaryota</taxon>
        <taxon>Viridiplantae</taxon>
        <taxon>Streptophyta</taxon>
        <taxon>Embryophyta</taxon>
        <taxon>Tracheophyta</taxon>
        <taxon>Spermatophyta</taxon>
        <taxon>Magnoliopsida</taxon>
        <taxon>eudicotyledons</taxon>
        <taxon>Gunneridae</taxon>
        <taxon>Pentapetalae</taxon>
        <taxon>rosids</taxon>
        <taxon>malvids</taxon>
        <taxon>Malvales</taxon>
        <taxon>Malvaceae</taxon>
        <taxon>Malvoideae</taxon>
        <taxon>Gossypium</taxon>
    </lineage>
</organism>
<proteinExistence type="predicted"/>
<dbReference type="EMBL" id="CM017634">
    <property type="protein sequence ID" value="TYH41071.1"/>
    <property type="molecule type" value="Genomic_DNA"/>
</dbReference>
<protein>
    <submittedName>
        <fullName evidence="2">Uncharacterized protein</fullName>
    </submittedName>
</protein>
<gene>
    <name evidence="2" type="ORF">ES332_D12G291600v1</name>
</gene>
<keyword evidence="1" id="KW-0812">Transmembrane</keyword>
<sequence>MYDVNASVPYKVFFEVVDESTVSDSNFKGFTEFLIDGIVLANFLIFVVDLVLHFVNIVLQVVHELQHVFIAINFSIVH</sequence>
<evidence type="ECO:0000313" key="3">
    <source>
        <dbReference type="Proteomes" id="UP000322667"/>
    </source>
</evidence>
<evidence type="ECO:0000313" key="2">
    <source>
        <dbReference type="EMBL" id="TYH41071.1"/>
    </source>
</evidence>